<feature type="region of interest" description="Disordered" evidence="1">
    <location>
        <begin position="214"/>
        <end position="240"/>
    </location>
</feature>
<keyword evidence="2" id="KW-1133">Transmembrane helix</keyword>
<evidence type="ECO:0000256" key="1">
    <source>
        <dbReference type="SAM" id="MobiDB-lite"/>
    </source>
</evidence>
<organism evidence="3 6">
    <name type="scientific">Adineta ricciae</name>
    <name type="common">Rotifer</name>
    <dbReference type="NCBI Taxonomy" id="249248"/>
    <lineage>
        <taxon>Eukaryota</taxon>
        <taxon>Metazoa</taxon>
        <taxon>Spiralia</taxon>
        <taxon>Gnathifera</taxon>
        <taxon>Rotifera</taxon>
        <taxon>Eurotatoria</taxon>
        <taxon>Bdelloidea</taxon>
        <taxon>Adinetida</taxon>
        <taxon>Adinetidae</taxon>
        <taxon>Adineta</taxon>
    </lineage>
</organism>
<dbReference type="OrthoDB" id="10039495at2759"/>
<dbReference type="Proteomes" id="UP000663852">
    <property type="component" value="Unassembled WGS sequence"/>
</dbReference>
<keyword evidence="2" id="KW-0812">Transmembrane</keyword>
<feature type="compositionally biased region" description="Basic and acidic residues" evidence="1">
    <location>
        <begin position="43"/>
        <end position="52"/>
    </location>
</feature>
<gene>
    <name evidence="3" type="ORF">EDS130_LOCUS6014</name>
    <name evidence="4" type="ORF">XAT740_LOCUS32773</name>
</gene>
<dbReference type="EMBL" id="CAJNOJ010000017">
    <property type="protein sequence ID" value="CAF0824487.1"/>
    <property type="molecule type" value="Genomic_DNA"/>
</dbReference>
<feature type="compositionally biased region" description="Polar residues" evidence="1">
    <location>
        <begin position="214"/>
        <end position="229"/>
    </location>
</feature>
<evidence type="ECO:0000313" key="6">
    <source>
        <dbReference type="Proteomes" id="UP000663852"/>
    </source>
</evidence>
<proteinExistence type="predicted"/>
<evidence type="ECO:0000256" key="2">
    <source>
        <dbReference type="SAM" id="Phobius"/>
    </source>
</evidence>
<keyword evidence="5" id="KW-1185">Reference proteome</keyword>
<reference evidence="3" key="1">
    <citation type="submission" date="2021-02" db="EMBL/GenBank/DDBJ databases">
        <authorList>
            <person name="Nowell W R."/>
        </authorList>
    </citation>
    <scope>NUCLEOTIDE SEQUENCE</scope>
</reference>
<feature type="region of interest" description="Disordered" evidence="1">
    <location>
        <begin position="43"/>
        <end position="78"/>
    </location>
</feature>
<dbReference type="EMBL" id="CAJNOR010003082">
    <property type="protein sequence ID" value="CAF1375395.1"/>
    <property type="molecule type" value="Genomic_DNA"/>
</dbReference>
<dbReference type="Proteomes" id="UP000663828">
    <property type="component" value="Unassembled WGS sequence"/>
</dbReference>
<name>A0A813UCM7_ADIRI</name>
<keyword evidence="2" id="KW-0472">Membrane</keyword>
<evidence type="ECO:0000313" key="5">
    <source>
        <dbReference type="Proteomes" id="UP000663828"/>
    </source>
</evidence>
<protein>
    <submittedName>
        <fullName evidence="3">Uncharacterized protein</fullName>
    </submittedName>
</protein>
<comment type="caution">
    <text evidence="3">The sequence shown here is derived from an EMBL/GenBank/DDBJ whole genome shotgun (WGS) entry which is preliminary data.</text>
</comment>
<evidence type="ECO:0000313" key="3">
    <source>
        <dbReference type="EMBL" id="CAF0824487.1"/>
    </source>
</evidence>
<dbReference type="AlphaFoldDB" id="A0A813UCM7"/>
<feature type="transmembrane region" description="Helical" evidence="2">
    <location>
        <begin position="9"/>
        <end position="35"/>
    </location>
</feature>
<evidence type="ECO:0000313" key="4">
    <source>
        <dbReference type="EMBL" id="CAF1375395.1"/>
    </source>
</evidence>
<sequence length="260" mass="29891">MSFDERDKIILTIICSVISFVFIIIIICFIIWLIIHQYRSKNQDKGSIDRHPPSPIPTYHRTQKIPPVSNTHHIKGKKRRRFNTNESTITLSFDPPHLINQNVKNLQKLLNNESTLTASSWHYEETFPKRYCCHQNLSSEPVYASSSTVLTSVSNLAFPSTRPSHPNIHFLSELDHVLRSKQNVRPKSSLKHSQSCRQPTDLLPFDYYRADTSPSTITGTNSSSRNSFEPTHDSTRKYPNTTLARKARLGQLRDDTAILY</sequence>
<accession>A0A813UCM7</accession>